<evidence type="ECO:0000256" key="2">
    <source>
        <dbReference type="ARBA" id="ARBA00009592"/>
    </source>
</evidence>
<evidence type="ECO:0000313" key="16">
    <source>
        <dbReference type="EMBL" id="CAL5044205.1"/>
    </source>
</evidence>
<keyword evidence="6 13" id="KW-0812">Transmembrane</keyword>
<evidence type="ECO:0000256" key="1">
    <source>
        <dbReference type="ARBA" id="ARBA00004251"/>
    </source>
</evidence>
<evidence type="ECO:0000256" key="6">
    <source>
        <dbReference type="ARBA" id="ARBA00022692"/>
    </source>
</evidence>
<dbReference type="GO" id="GO:0009742">
    <property type="term" value="P:brassinosteroid mediated signaling pathway"/>
    <property type="evidence" value="ECO:0007669"/>
    <property type="project" value="UniProtKB-KW"/>
</dbReference>
<keyword evidence="10 13" id="KW-0472">Membrane</keyword>
<evidence type="ECO:0000256" key="7">
    <source>
        <dbReference type="ARBA" id="ARBA00022729"/>
    </source>
</evidence>
<evidence type="ECO:0000256" key="4">
    <source>
        <dbReference type="ARBA" id="ARBA00022614"/>
    </source>
</evidence>
<dbReference type="InterPro" id="IPR032675">
    <property type="entry name" value="LRR_dom_sf"/>
</dbReference>
<keyword evidence="12" id="KW-0325">Glycoprotein</keyword>
<organism evidence="16 17">
    <name type="scientific">Urochloa decumbens</name>
    <dbReference type="NCBI Taxonomy" id="240449"/>
    <lineage>
        <taxon>Eukaryota</taxon>
        <taxon>Viridiplantae</taxon>
        <taxon>Streptophyta</taxon>
        <taxon>Embryophyta</taxon>
        <taxon>Tracheophyta</taxon>
        <taxon>Spermatophyta</taxon>
        <taxon>Magnoliopsida</taxon>
        <taxon>Liliopsida</taxon>
        <taxon>Poales</taxon>
        <taxon>Poaceae</taxon>
        <taxon>PACMAD clade</taxon>
        <taxon>Panicoideae</taxon>
        <taxon>Panicodae</taxon>
        <taxon>Paniceae</taxon>
        <taxon>Melinidinae</taxon>
        <taxon>Urochloa</taxon>
    </lineage>
</organism>
<evidence type="ECO:0000256" key="3">
    <source>
        <dbReference type="ARBA" id="ARBA00022475"/>
    </source>
</evidence>
<dbReference type="InterPro" id="IPR001611">
    <property type="entry name" value="Leu-rich_rpt"/>
</dbReference>
<keyword evidence="5" id="KW-1070">Brassinosteroid signaling pathway</keyword>
<evidence type="ECO:0000256" key="10">
    <source>
        <dbReference type="ARBA" id="ARBA00023136"/>
    </source>
</evidence>
<dbReference type="EMBL" id="OZ075144">
    <property type="protein sequence ID" value="CAL5044205.1"/>
    <property type="molecule type" value="Genomic_DNA"/>
</dbReference>
<dbReference type="SMART" id="SM00369">
    <property type="entry name" value="LRR_TYP"/>
    <property type="match status" value="7"/>
</dbReference>
<dbReference type="GO" id="GO:0005886">
    <property type="term" value="C:plasma membrane"/>
    <property type="evidence" value="ECO:0007669"/>
    <property type="project" value="UniProtKB-SubCell"/>
</dbReference>
<dbReference type="SUPFAM" id="SSF52047">
    <property type="entry name" value="RNI-like"/>
    <property type="match status" value="1"/>
</dbReference>
<proteinExistence type="inferred from homology"/>
<evidence type="ECO:0000313" key="17">
    <source>
        <dbReference type="Proteomes" id="UP001497457"/>
    </source>
</evidence>
<comment type="subcellular location">
    <subcellularLocation>
        <location evidence="1">Cell membrane</location>
        <topology evidence="1">Single-pass type I membrane protein</topology>
    </subcellularLocation>
</comment>
<reference evidence="16 17" key="2">
    <citation type="submission" date="2024-10" db="EMBL/GenBank/DDBJ databases">
        <authorList>
            <person name="Ryan C."/>
        </authorList>
    </citation>
    <scope>NUCLEOTIDE SEQUENCE [LARGE SCALE GENOMIC DNA]</scope>
</reference>
<dbReference type="FunFam" id="3.80.10.10:FF:000111">
    <property type="entry name" value="LRR receptor-like serine/threonine-protein kinase ERECTA"/>
    <property type="match status" value="1"/>
</dbReference>
<dbReference type="Pfam" id="PF00560">
    <property type="entry name" value="LRR_1"/>
    <property type="match status" value="9"/>
</dbReference>
<keyword evidence="17" id="KW-1185">Reference proteome</keyword>
<evidence type="ECO:0000256" key="5">
    <source>
        <dbReference type="ARBA" id="ARBA00022626"/>
    </source>
</evidence>
<dbReference type="Pfam" id="PF08263">
    <property type="entry name" value="LRRNT_2"/>
    <property type="match status" value="1"/>
</dbReference>
<evidence type="ECO:0000256" key="9">
    <source>
        <dbReference type="ARBA" id="ARBA00022989"/>
    </source>
</evidence>
<reference evidence="17" key="1">
    <citation type="submission" date="2024-06" db="EMBL/GenBank/DDBJ databases">
        <authorList>
            <person name="Ryan C."/>
        </authorList>
    </citation>
    <scope>NUCLEOTIDE SEQUENCE [LARGE SCALE GENOMIC DNA]</scope>
</reference>
<feature type="chain" id="PRO_5044864826" description="Leucine-rich repeat-containing N-terminal plant-type domain-containing protein" evidence="14">
    <location>
        <begin position="32"/>
        <end position="720"/>
    </location>
</feature>
<dbReference type="InterPro" id="IPR046956">
    <property type="entry name" value="RLP23-like"/>
</dbReference>
<dbReference type="AlphaFoldDB" id="A0ABC9DSW3"/>
<dbReference type="PANTHER" id="PTHR48063:SF93">
    <property type="entry name" value="LEUCINE-RICH REPEAT-CONTAINING N-TERMINAL PLANT-TYPE DOMAIN-CONTAINING PROTEIN"/>
    <property type="match status" value="1"/>
</dbReference>
<dbReference type="InterPro" id="IPR003591">
    <property type="entry name" value="Leu-rich_rpt_typical-subtyp"/>
</dbReference>
<keyword evidence="3" id="KW-1003">Cell membrane</keyword>
<keyword evidence="11" id="KW-0675">Receptor</keyword>
<dbReference type="FunFam" id="3.80.10.10:FF:000129">
    <property type="entry name" value="Leucine-rich repeat receptor-like kinase"/>
    <property type="match status" value="1"/>
</dbReference>
<feature type="domain" description="Leucine-rich repeat-containing N-terminal plant-type" evidence="15">
    <location>
        <begin position="46"/>
        <end position="82"/>
    </location>
</feature>
<comment type="similarity">
    <text evidence="2">Belongs to the RLP family.</text>
</comment>
<protein>
    <recommendedName>
        <fullName evidence="15">Leucine-rich repeat-containing N-terminal plant-type domain-containing protein</fullName>
    </recommendedName>
</protein>
<feature type="signal peptide" evidence="14">
    <location>
        <begin position="1"/>
        <end position="31"/>
    </location>
</feature>
<dbReference type="PROSITE" id="PS51450">
    <property type="entry name" value="LRR"/>
    <property type="match status" value="1"/>
</dbReference>
<dbReference type="InterPro" id="IPR013210">
    <property type="entry name" value="LRR_N_plant-typ"/>
</dbReference>
<sequence>MRAIQPKMAKPENLMIQVTVILAMCWPSSSAQAVGAIPTSTLCIPRERDALLVFKAGLTDPDNLLSSWQGQDCCQWDGVQCSNQTGHVVKLDSYSLIGVGADQPMGTIGGEVSSALLELRHLEELTFAENNLTGSLPDQLGLLSNLTVIDFNNNRLSGEIPSSIGALTKLTDLRLGFNNLNGTITESHFGKLANLRYLELSGNSVAMVFQESWVAPFKLQVADLKSCRLGPKFPRWLKSQDSIITLDISNTSIADSIPEWFWTTFSRTRNLVLATNKIIGTLPTKLFQEMEAETVDLGDNLLVGPIPKLPRKLRSLDLSRNNLSGPLPSDIGAPLLTTLILFKNSLSGTIPHYFCHLENLVFVDLSANQLHGEFPVCEEQLEADGSTSNGNNSSYIIMLNLNSNRLSGELPIFLRKCQNLTFLDLGYNQFSGMLPTWIGEKLPSLSFLSMRSNLFYGHIPQELTQMKSLQYLDLACNNMSGTIPRSLADFIAMAVAPQRDGPLSDIVGYDNAIGDADVVSYTDSSLVVMKGQQLEFTHGIMYMVNFDLSCNSLTGHIPEEIGRLPALKNLNLSWNHLSGVIPVNIGEVHSLESLDLSHNEFGGEIPGSIAVLTSLVYLNLSYNNLTGRIPSGNQLQTLNDQPSIYIGNPGLCGPPLSKNCSEPGLTPHTPKGSKDTGDTVFLFLAMSSGYVMGLWTIFCLFLFNKNWSVVCFKFSDFLYD</sequence>
<dbReference type="PRINTS" id="PR00019">
    <property type="entry name" value="LEURICHRPT"/>
</dbReference>
<evidence type="ECO:0000259" key="15">
    <source>
        <dbReference type="Pfam" id="PF08263"/>
    </source>
</evidence>
<dbReference type="Gene3D" id="3.80.10.10">
    <property type="entry name" value="Ribonuclease Inhibitor"/>
    <property type="match status" value="3"/>
</dbReference>
<keyword evidence="8" id="KW-0677">Repeat</keyword>
<dbReference type="PANTHER" id="PTHR48063">
    <property type="entry name" value="LRR RECEPTOR-LIKE KINASE"/>
    <property type="match status" value="1"/>
</dbReference>
<dbReference type="FunFam" id="3.80.10.10:FF:000041">
    <property type="entry name" value="LRR receptor-like serine/threonine-protein kinase ERECTA"/>
    <property type="match status" value="1"/>
</dbReference>
<evidence type="ECO:0000256" key="14">
    <source>
        <dbReference type="SAM" id="SignalP"/>
    </source>
</evidence>
<feature type="transmembrane region" description="Helical" evidence="13">
    <location>
        <begin position="680"/>
        <end position="703"/>
    </location>
</feature>
<evidence type="ECO:0000256" key="12">
    <source>
        <dbReference type="ARBA" id="ARBA00023180"/>
    </source>
</evidence>
<dbReference type="Proteomes" id="UP001497457">
    <property type="component" value="Chromosome 34rd"/>
</dbReference>
<keyword evidence="7 14" id="KW-0732">Signal</keyword>
<dbReference type="SUPFAM" id="SSF52058">
    <property type="entry name" value="L domain-like"/>
    <property type="match status" value="1"/>
</dbReference>
<evidence type="ECO:0000256" key="8">
    <source>
        <dbReference type="ARBA" id="ARBA00022737"/>
    </source>
</evidence>
<evidence type="ECO:0000256" key="11">
    <source>
        <dbReference type="ARBA" id="ARBA00023170"/>
    </source>
</evidence>
<accession>A0ABC9DSW3</accession>
<keyword evidence="9 13" id="KW-1133">Transmembrane helix</keyword>
<dbReference type="FunFam" id="3.80.10.10:FF:001347">
    <property type="entry name" value="LRR receptor-like serine/threonine-protein kinase GSO2"/>
    <property type="match status" value="1"/>
</dbReference>
<name>A0ABC9DSW3_9POAL</name>
<keyword evidence="4" id="KW-0433">Leucine-rich repeat</keyword>
<evidence type="ECO:0000256" key="13">
    <source>
        <dbReference type="SAM" id="Phobius"/>
    </source>
</evidence>
<gene>
    <name evidence="16" type="ORF">URODEC1_LOCUS88161</name>
</gene>